<keyword evidence="7" id="KW-1185">Reference proteome</keyword>
<evidence type="ECO:0000313" key="6">
    <source>
        <dbReference type="EMBL" id="GLY68019.1"/>
    </source>
</evidence>
<comment type="caution">
    <text evidence="6">The sequence shown here is derived from an EMBL/GenBank/DDBJ whole genome shotgun (WGS) entry which is preliminary data.</text>
</comment>
<proteinExistence type="inferred from homology"/>
<dbReference type="SUPFAM" id="SSF50998">
    <property type="entry name" value="Quinoprotein alcohol dehydrogenase-like"/>
    <property type="match status" value="1"/>
</dbReference>
<evidence type="ECO:0000256" key="4">
    <source>
        <dbReference type="SAM" id="SignalP"/>
    </source>
</evidence>
<keyword evidence="4" id="KW-0732">Signal</keyword>
<evidence type="ECO:0000256" key="2">
    <source>
        <dbReference type="ARBA" id="ARBA00008156"/>
    </source>
</evidence>
<dbReference type="Gene3D" id="2.140.10.10">
    <property type="entry name" value="Quinoprotein alcohol dehydrogenase-like superfamily"/>
    <property type="match status" value="2"/>
</dbReference>
<dbReference type="SMART" id="SM00564">
    <property type="entry name" value="PQQ"/>
    <property type="match status" value="6"/>
</dbReference>
<name>A0A9W6VI48_9PSEU</name>
<dbReference type="InterPro" id="IPR002372">
    <property type="entry name" value="PQQ_rpt_dom"/>
</dbReference>
<evidence type="ECO:0000259" key="5">
    <source>
        <dbReference type="Pfam" id="PF01011"/>
    </source>
</evidence>
<comment type="similarity">
    <text evidence="2">Belongs to the bacterial PQQ dehydrogenase family.</text>
</comment>
<reference evidence="6" key="1">
    <citation type="submission" date="2023-03" db="EMBL/GenBank/DDBJ databases">
        <title>Amycolatopsis taiwanensis NBRC 103393.</title>
        <authorList>
            <person name="Ichikawa N."/>
            <person name="Sato H."/>
            <person name="Tonouchi N."/>
        </authorList>
    </citation>
    <scope>NUCLEOTIDE SEQUENCE</scope>
    <source>
        <strain evidence="6">NBRC 103393</strain>
    </source>
</reference>
<sequence length="523" mass="55892">MIGLVLAALLLTDSTAWAGFGDRARAAPRADWPTWQGNESGSRYNAAEHLITPANVGGLELKWAFAYPKSDKEPRSQPAVVDGTAFFGGTDGKFYATDARTGDMKWSFDLASVAPAPVFVQDGAAVANGKVYFGDDKGYVYALDERTGKLVWAKRHEDHPDARHTSSPLYYDGKIYIGSSAGETDHSEPTYPCCTFRGHFDALDADTGNLVWRYYTMPEPQAVGTWPSGVTKFEPSGGGIWSSPALDRQTGTLFFGTGQNYSGRGGDFDSLIAVDARTGKVLWKQQVTGADTWRVACRKPDNEGYCPGQKDGTALDYDLSSAPNLFRVNGRLMVGVGQKSGVYHVFDAKTGQVSWRRQLSETSHAASTGGIQWGTSYDGQRLYVATYYAEPGTLFALNPANGDIVWETPNPDNGCAWGGAAASPDVCTLAHAAAVTSSPGVVYEGSVDGKLRAYSSRTGAVLWEYDTVRDFNGVNGLTGHGGALPGSGGAVVANGMVYTQSGFYPFYPTEHGAVMLAFGLPGH</sequence>
<feature type="signal peptide" evidence="4">
    <location>
        <begin position="1"/>
        <end position="18"/>
    </location>
</feature>
<dbReference type="Proteomes" id="UP001165136">
    <property type="component" value="Unassembled WGS sequence"/>
</dbReference>
<dbReference type="PANTHER" id="PTHR32303:SF10">
    <property type="entry name" value="OUTER MEMBRANE PROTEIN ASSEMBLY FACTOR BAMB"/>
    <property type="match status" value="1"/>
</dbReference>
<dbReference type="EMBL" id="BSTI01000010">
    <property type="protein sequence ID" value="GLY68019.1"/>
    <property type="molecule type" value="Genomic_DNA"/>
</dbReference>
<dbReference type="PANTHER" id="PTHR32303">
    <property type="entry name" value="QUINOPROTEIN ALCOHOL DEHYDROGENASE (CYTOCHROME C)"/>
    <property type="match status" value="1"/>
</dbReference>
<keyword evidence="3" id="KW-0560">Oxidoreductase</keyword>
<evidence type="ECO:0000313" key="7">
    <source>
        <dbReference type="Proteomes" id="UP001165136"/>
    </source>
</evidence>
<dbReference type="Pfam" id="PF01011">
    <property type="entry name" value="PQQ"/>
    <property type="match status" value="1"/>
</dbReference>
<feature type="domain" description="Pyrrolo-quinoline quinone repeat" evidence="5">
    <location>
        <begin position="32"/>
        <end position="293"/>
    </location>
</feature>
<protein>
    <submittedName>
        <fullName evidence="6">Cytochrome CBB3</fullName>
    </submittedName>
</protein>
<accession>A0A9W6VI48</accession>
<feature type="chain" id="PRO_5040849606" evidence="4">
    <location>
        <begin position="19"/>
        <end position="523"/>
    </location>
</feature>
<dbReference type="GO" id="GO:0016491">
    <property type="term" value="F:oxidoreductase activity"/>
    <property type="evidence" value="ECO:0007669"/>
    <property type="project" value="UniProtKB-KW"/>
</dbReference>
<evidence type="ECO:0000256" key="1">
    <source>
        <dbReference type="ARBA" id="ARBA00001931"/>
    </source>
</evidence>
<gene>
    <name evidence="6" type="ORF">Atai01_46380</name>
</gene>
<dbReference type="InterPro" id="IPR011047">
    <property type="entry name" value="Quinoprotein_ADH-like_sf"/>
</dbReference>
<dbReference type="InterPro" id="IPR018391">
    <property type="entry name" value="PQQ_b-propeller_rpt"/>
</dbReference>
<organism evidence="6 7">
    <name type="scientific">Amycolatopsis taiwanensis</name>
    <dbReference type="NCBI Taxonomy" id="342230"/>
    <lineage>
        <taxon>Bacteria</taxon>
        <taxon>Bacillati</taxon>
        <taxon>Actinomycetota</taxon>
        <taxon>Actinomycetes</taxon>
        <taxon>Pseudonocardiales</taxon>
        <taxon>Pseudonocardiaceae</taxon>
        <taxon>Amycolatopsis</taxon>
    </lineage>
</organism>
<evidence type="ECO:0000256" key="3">
    <source>
        <dbReference type="ARBA" id="ARBA00023002"/>
    </source>
</evidence>
<comment type="cofactor">
    <cofactor evidence="1">
        <name>pyrroloquinoline quinone</name>
        <dbReference type="ChEBI" id="CHEBI:58442"/>
    </cofactor>
</comment>
<dbReference type="AlphaFoldDB" id="A0A9W6VI48"/>